<sequence>MKNLLTLVIFYLGFLGISQNIQRENINGKIIVEGNDIEGVTVYNSSSKKGTVTNENGEFIIAVALNDLLEIRALEYQNFDVKINRTILESQRISIFLIEEVNKLDEILVSSKGLTGNIKKDINNVRTFNPKLNAIYFGIESPSAQGFSSDDKNNIENVTIHSQAQPMVNGLNLVNVVDQLLIPLFRAEVKDKKITGVPEVPVKSIKYYFGSSYLVENFNIPEHRVEEFIRYVEDETFDFDLLNYGHELEFLELLNEKSKIFLNTKTIIDKKTKHQ</sequence>
<dbReference type="EMBL" id="BAABCW010000005">
    <property type="protein sequence ID" value="GAA4116353.1"/>
    <property type="molecule type" value="Genomic_DNA"/>
</dbReference>
<dbReference type="RefSeq" id="WP_344926439.1">
    <property type="nucleotide sequence ID" value="NZ_BAABCW010000005.1"/>
</dbReference>
<evidence type="ECO:0000313" key="1">
    <source>
        <dbReference type="EMBL" id="GAA4116353.1"/>
    </source>
</evidence>
<comment type="caution">
    <text evidence="1">The sequence shown here is derived from an EMBL/GenBank/DDBJ whole genome shotgun (WGS) entry which is preliminary data.</text>
</comment>
<protein>
    <recommendedName>
        <fullName evidence="3">Carboxypeptidase-like regulatory domain-containing protein</fullName>
    </recommendedName>
</protein>
<proteinExistence type="predicted"/>
<dbReference type="InterPro" id="IPR008969">
    <property type="entry name" value="CarboxyPept-like_regulatory"/>
</dbReference>
<evidence type="ECO:0000313" key="2">
    <source>
        <dbReference type="Proteomes" id="UP001500459"/>
    </source>
</evidence>
<reference evidence="2" key="1">
    <citation type="journal article" date="2019" name="Int. J. Syst. Evol. Microbiol.">
        <title>The Global Catalogue of Microorganisms (GCM) 10K type strain sequencing project: providing services to taxonomists for standard genome sequencing and annotation.</title>
        <authorList>
            <consortium name="The Broad Institute Genomics Platform"/>
            <consortium name="The Broad Institute Genome Sequencing Center for Infectious Disease"/>
            <person name="Wu L."/>
            <person name="Ma J."/>
        </authorList>
    </citation>
    <scope>NUCLEOTIDE SEQUENCE [LARGE SCALE GENOMIC DNA]</scope>
    <source>
        <strain evidence="2">JCM 17106</strain>
    </source>
</reference>
<name>A0ABP7XHY1_9FLAO</name>
<accession>A0ABP7XHY1</accession>
<organism evidence="1 2">
    <name type="scientific">Aquimarina addita</name>
    <dbReference type="NCBI Taxonomy" id="870485"/>
    <lineage>
        <taxon>Bacteria</taxon>
        <taxon>Pseudomonadati</taxon>
        <taxon>Bacteroidota</taxon>
        <taxon>Flavobacteriia</taxon>
        <taxon>Flavobacteriales</taxon>
        <taxon>Flavobacteriaceae</taxon>
        <taxon>Aquimarina</taxon>
    </lineage>
</organism>
<keyword evidence="2" id="KW-1185">Reference proteome</keyword>
<gene>
    <name evidence="1" type="ORF">GCM10022393_16960</name>
</gene>
<dbReference type="SUPFAM" id="SSF49464">
    <property type="entry name" value="Carboxypeptidase regulatory domain-like"/>
    <property type="match status" value="1"/>
</dbReference>
<dbReference type="Pfam" id="PF13715">
    <property type="entry name" value="CarbopepD_reg_2"/>
    <property type="match status" value="1"/>
</dbReference>
<dbReference type="Proteomes" id="UP001500459">
    <property type="component" value="Unassembled WGS sequence"/>
</dbReference>
<evidence type="ECO:0008006" key="3">
    <source>
        <dbReference type="Google" id="ProtNLM"/>
    </source>
</evidence>